<dbReference type="PROSITE" id="PS00584">
    <property type="entry name" value="PFKB_KINASES_2"/>
    <property type="match status" value="1"/>
</dbReference>
<dbReference type="NCBIfam" id="TIGR03168">
    <property type="entry name" value="1-PFK"/>
    <property type="match status" value="1"/>
</dbReference>
<comment type="pathway">
    <text evidence="7">Carbohydrate metabolism; D-tagatose 6-phosphate degradation; D-glyceraldehyde 3-phosphate and glycerone phosphate from D-tagatose 6-phosphate: step 1/2.</text>
</comment>
<evidence type="ECO:0000256" key="2">
    <source>
        <dbReference type="ARBA" id="ARBA00022679"/>
    </source>
</evidence>
<dbReference type="InterPro" id="IPR011611">
    <property type="entry name" value="PfkB_dom"/>
</dbReference>
<keyword evidence="11" id="KW-1185">Reference proteome</keyword>
<evidence type="ECO:0000256" key="3">
    <source>
        <dbReference type="ARBA" id="ARBA00022741"/>
    </source>
</evidence>
<dbReference type="InterPro" id="IPR022463">
    <property type="entry name" value="1-PFruKinase"/>
</dbReference>
<gene>
    <name evidence="10" type="primary">pfkB</name>
    <name evidence="10" type="ORF">D7024_01635</name>
</gene>
<comment type="catalytic activity">
    <reaction evidence="7">
        <text>D-tagatofuranose 6-phosphate + ATP = D-tagatofuranose 1,6-bisphosphate + ADP + H(+)</text>
        <dbReference type="Rhea" id="RHEA:12420"/>
        <dbReference type="ChEBI" id="CHEBI:15378"/>
        <dbReference type="ChEBI" id="CHEBI:30616"/>
        <dbReference type="ChEBI" id="CHEBI:58694"/>
        <dbReference type="ChEBI" id="CHEBI:58695"/>
        <dbReference type="ChEBI" id="CHEBI:456216"/>
        <dbReference type="EC" id="2.7.1.144"/>
    </reaction>
</comment>
<dbReference type="GO" id="GO:0005524">
    <property type="term" value="F:ATP binding"/>
    <property type="evidence" value="ECO:0007669"/>
    <property type="project" value="UniProtKB-UniRule"/>
</dbReference>
<dbReference type="EC" id="2.7.1.144" evidence="7"/>
<protein>
    <recommendedName>
        <fullName evidence="7">Tagatose-6-phosphate kinase</fullName>
        <ecNumber evidence="7">2.7.1.144</ecNumber>
    </recommendedName>
</protein>
<evidence type="ECO:0000256" key="6">
    <source>
        <dbReference type="ARBA" id="ARBA00047745"/>
    </source>
</evidence>
<keyword evidence="7" id="KW-0423">Lactose metabolism</keyword>
<dbReference type="PANTHER" id="PTHR46566">
    <property type="entry name" value="1-PHOSPHOFRUCTOKINASE-RELATED"/>
    <property type="match status" value="1"/>
</dbReference>
<dbReference type="NCBIfam" id="TIGR03828">
    <property type="entry name" value="pfkB"/>
    <property type="match status" value="1"/>
</dbReference>
<comment type="caution">
    <text evidence="10">The sequence shown here is derived from an EMBL/GenBank/DDBJ whole genome shotgun (WGS) entry which is preliminary data.</text>
</comment>
<dbReference type="GO" id="GO:0009024">
    <property type="term" value="F:tagatose-6-phosphate kinase activity"/>
    <property type="evidence" value="ECO:0007669"/>
    <property type="project" value="UniProtKB-EC"/>
</dbReference>
<name>A0A494WY10_9FIRM</name>
<dbReference type="EMBL" id="RBWE01000001">
    <property type="protein sequence ID" value="RKO65795.1"/>
    <property type="molecule type" value="Genomic_DNA"/>
</dbReference>
<sequence length="310" mass="32698">MIATVTLNPALDKTVIVPHFAVGKTNRVQVKYVDPGGKGINVAKVLKQLGSPVIATGFLAGNNGRYISEALASRDILTDFVYLTGETRVNLKIIDPVSGMETEINEPGFLIADEHLKQFKQKTRELAERCSVMVFSGSLPPGVPPDTYAALIRIAKGCGTKTILDTSGEALEIGLGAGPDLIKPNRAEVQELLQIRVEKEKDLIDAARRLLAMGTGTVVISLGAAGALAASGDRMIRARPPSIKTGSTVGAGDSMVAAFAYAMMKNLSLGEALRLATAASTATATVDGSGVGDFQLIQEFLPQVELEELH</sequence>
<evidence type="ECO:0000256" key="4">
    <source>
        <dbReference type="ARBA" id="ARBA00022777"/>
    </source>
</evidence>
<evidence type="ECO:0000256" key="1">
    <source>
        <dbReference type="ARBA" id="ARBA00005380"/>
    </source>
</evidence>
<dbReference type="GO" id="GO:0016052">
    <property type="term" value="P:carbohydrate catabolic process"/>
    <property type="evidence" value="ECO:0007669"/>
    <property type="project" value="UniProtKB-ARBA"/>
</dbReference>
<dbReference type="InterPro" id="IPR017583">
    <property type="entry name" value="Tagatose/fructose_Pkinase"/>
</dbReference>
<dbReference type="SUPFAM" id="SSF53613">
    <property type="entry name" value="Ribokinase-like"/>
    <property type="match status" value="1"/>
</dbReference>
<dbReference type="GO" id="GO:0008662">
    <property type="term" value="F:1-phosphofructokinase activity"/>
    <property type="evidence" value="ECO:0007669"/>
    <property type="project" value="UniProtKB-UniRule"/>
</dbReference>
<dbReference type="Gene3D" id="3.40.1190.20">
    <property type="match status" value="1"/>
</dbReference>
<comment type="catalytic activity">
    <reaction evidence="6 8">
        <text>beta-D-fructose 1-phosphate + ATP = beta-D-fructose 1,6-bisphosphate + ADP + H(+)</text>
        <dbReference type="Rhea" id="RHEA:14213"/>
        <dbReference type="ChEBI" id="CHEBI:15378"/>
        <dbReference type="ChEBI" id="CHEBI:30616"/>
        <dbReference type="ChEBI" id="CHEBI:32966"/>
        <dbReference type="ChEBI" id="CHEBI:138881"/>
        <dbReference type="ChEBI" id="CHEBI:456216"/>
        <dbReference type="EC" id="2.7.1.56"/>
    </reaction>
</comment>
<dbReference type="CDD" id="cd01164">
    <property type="entry name" value="FruK_PfkB_like"/>
    <property type="match status" value="1"/>
</dbReference>
<evidence type="ECO:0000259" key="9">
    <source>
        <dbReference type="Pfam" id="PF00294"/>
    </source>
</evidence>
<dbReference type="FunFam" id="3.40.1190.20:FF:000001">
    <property type="entry name" value="Phosphofructokinase"/>
    <property type="match status" value="1"/>
</dbReference>
<keyword evidence="3 7" id="KW-0547">Nucleotide-binding</keyword>
<organism evidence="10 11">
    <name type="scientific">Desulfofundulus salinus</name>
    <dbReference type="NCBI Taxonomy" id="2419843"/>
    <lineage>
        <taxon>Bacteria</taxon>
        <taxon>Bacillati</taxon>
        <taxon>Bacillota</taxon>
        <taxon>Clostridia</taxon>
        <taxon>Eubacteriales</taxon>
        <taxon>Peptococcaceae</taxon>
        <taxon>Desulfofundulus</taxon>
    </lineage>
</organism>
<comment type="function">
    <text evidence="8">Catalyzes the ATP-dependent phosphorylation of fructose-l-phosphate to fructose-l,6-bisphosphate.</text>
</comment>
<dbReference type="InterPro" id="IPR002173">
    <property type="entry name" value="Carboh/pur_kinase_PfkB_CS"/>
</dbReference>
<accession>A0A494WY10</accession>
<dbReference type="GO" id="GO:2001059">
    <property type="term" value="P:D-tagatose 6-phosphate catabolic process"/>
    <property type="evidence" value="ECO:0007669"/>
    <property type="project" value="UniProtKB-UniPathway"/>
</dbReference>
<dbReference type="PIRSF" id="PIRSF000535">
    <property type="entry name" value="1PFK/6PFK/LacC"/>
    <property type="match status" value="1"/>
</dbReference>
<dbReference type="PANTHER" id="PTHR46566:SF2">
    <property type="entry name" value="ATP-DEPENDENT 6-PHOSPHOFRUCTOKINASE ISOZYME 2"/>
    <property type="match status" value="1"/>
</dbReference>
<dbReference type="UniPathway" id="UPA00704">
    <property type="reaction ID" value="UER00715"/>
</dbReference>
<feature type="domain" description="Carbohydrate kinase PfkB" evidence="9">
    <location>
        <begin position="9"/>
        <end position="289"/>
    </location>
</feature>
<keyword evidence="5 7" id="KW-0067">ATP-binding</keyword>
<evidence type="ECO:0000313" key="11">
    <source>
        <dbReference type="Proteomes" id="UP000271256"/>
    </source>
</evidence>
<dbReference type="GO" id="GO:0044281">
    <property type="term" value="P:small molecule metabolic process"/>
    <property type="evidence" value="ECO:0007669"/>
    <property type="project" value="UniProtKB-ARBA"/>
</dbReference>
<dbReference type="InterPro" id="IPR029056">
    <property type="entry name" value="Ribokinase-like"/>
</dbReference>
<keyword evidence="4 8" id="KW-0418">Kinase</keyword>
<dbReference type="GO" id="GO:0005829">
    <property type="term" value="C:cytosol"/>
    <property type="evidence" value="ECO:0007669"/>
    <property type="project" value="TreeGrafter"/>
</dbReference>
<dbReference type="GO" id="GO:0005988">
    <property type="term" value="P:lactose metabolic process"/>
    <property type="evidence" value="ECO:0007669"/>
    <property type="project" value="UniProtKB-KW"/>
</dbReference>
<evidence type="ECO:0000256" key="8">
    <source>
        <dbReference type="RuleBase" id="RU369061"/>
    </source>
</evidence>
<evidence type="ECO:0000313" key="10">
    <source>
        <dbReference type="EMBL" id="RKO65795.1"/>
    </source>
</evidence>
<proteinExistence type="inferred from homology"/>
<evidence type="ECO:0000256" key="7">
    <source>
        <dbReference type="PIRNR" id="PIRNR000535"/>
    </source>
</evidence>
<dbReference type="Pfam" id="PF00294">
    <property type="entry name" value="PfkB"/>
    <property type="match status" value="1"/>
</dbReference>
<dbReference type="OrthoDB" id="9801219at2"/>
<reference evidence="10 11" key="1">
    <citation type="submission" date="2018-10" db="EMBL/GenBank/DDBJ databases">
        <authorList>
            <person name="Grouzdev D.S."/>
            <person name="Krutkina M.S."/>
            <person name="Tourova T.P."/>
            <person name="Nazina T.N."/>
        </authorList>
    </citation>
    <scope>NUCLEOTIDE SEQUENCE [LARGE SCALE GENOMIC DNA]</scope>
    <source>
        <strain evidence="10 11">435</strain>
    </source>
</reference>
<comment type="similarity">
    <text evidence="7">Belongs to the carbohydrate kinase PfkB family. LacC subfamily.</text>
</comment>
<dbReference type="Proteomes" id="UP000271256">
    <property type="component" value="Unassembled WGS sequence"/>
</dbReference>
<evidence type="ECO:0000256" key="5">
    <source>
        <dbReference type="ARBA" id="ARBA00022840"/>
    </source>
</evidence>
<comment type="similarity">
    <text evidence="1">Belongs to the carbohydrate kinase pfkB family.</text>
</comment>
<keyword evidence="2 7" id="KW-0808">Transferase</keyword>
<dbReference type="AlphaFoldDB" id="A0A494WY10"/>